<dbReference type="RefSeq" id="WP_263411795.1">
    <property type="nucleotide sequence ID" value="NZ_BAABBH010000001.1"/>
</dbReference>
<dbReference type="Pfam" id="PF00107">
    <property type="entry name" value="ADH_zinc_N"/>
    <property type="match status" value="1"/>
</dbReference>
<dbReference type="SMART" id="SM00829">
    <property type="entry name" value="PKS_ER"/>
    <property type="match status" value="1"/>
</dbReference>
<dbReference type="PANTHER" id="PTHR43677:SF11">
    <property type="entry name" value="ZINC-CONTAINING ALCOHOL DEHYDROGENASE"/>
    <property type="match status" value="1"/>
</dbReference>
<evidence type="ECO:0000313" key="2">
    <source>
        <dbReference type="EMBL" id="MFN2976744.1"/>
    </source>
</evidence>
<comment type="caution">
    <text evidence="2">The sequence shown here is derived from an EMBL/GenBank/DDBJ whole genome shotgun (WGS) entry which is preliminary data.</text>
</comment>
<gene>
    <name evidence="2" type="ORF">ACK2TP_13300</name>
</gene>
<dbReference type="SUPFAM" id="SSF50129">
    <property type="entry name" value="GroES-like"/>
    <property type="match status" value="1"/>
</dbReference>
<dbReference type="EMBL" id="JBJYXY010000001">
    <property type="protein sequence ID" value="MFN2976744.1"/>
    <property type="molecule type" value="Genomic_DNA"/>
</dbReference>
<dbReference type="Proteomes" id="UP001634747">
    <property type="component" value="Unassembled WGS sequence"/>
</dbReference>
<sequence length="216" mass="22432">MDLVTVHAAALSNLTKGRASGSHYSSEYVYPFVPGVDGVGTTIDGRRVYFVLPEAPFGAMAEQTLVDPRHTIPVPAALNSVLAAAIANPGMSCWAALVERAHLQPGETVLVNGATGASGNVAVQVAKQLGAKRVIATGRNAVELESLRALGADAILPFDLRPGDSDGVDRFAAALAAEFTQGIDVVIDYLWGTSARTIITSIARAVEDAHPSASSR</sequence>
<feature type="domain" description="Enoyl reductase (ER)" evidence="1">
    <location>
        <begin position="9"/>
        <end position="216"/>
    </location>
</feature>
<name>A0ABW9KLS8_9BACT</name>
<proteinExistence type="predicted"/>
<evidence type="ECO:0000313" key="3">
    <source>
        <dbReference type="Proteomes" id="UP001634747"/>
    </source>
</evidence>
<keyword evidence="3" id="KW-1185">Reference proteome</keyword>
<dbReference type="Gene3D" id="3.40.50.720">
    <property type="entry name" value="NAD(P)-binding Rossmann-like Domain"/>
    <property type="match status" value="1"/>
</dbReference>
<protein>
    <submittedName>
        <fullName evidence="2">Zinc-binding dehydrogenase</fullName>
    </submittedName>
</protein>
<dbReference type="PANTHER" id="PTHR43677">
    <property type="entry name" value="SHORT-CHAIN DEHYDROGENASE/REDUCTASE"/>
    <property type="match status" value="1"/>
</dbReference>
<reference evidence="2 3" key="1">
    <citation type="submission" date="2024-12" db="EMBL/GenBank/DDBJ databases">
        <authorList>
            <person name="Lee Y."/>
        </authorList>
    </citation>
    <scope>NUCLEOTIDE SEQUENCE [LARGE SCALE GENOMIC DNA]</scope>
    <source>
        <strain evidence="2 3">03SUJ4</strain>
    </source>
</reference>
<dbReference type="InterPro" id="IPR051397">
    <property type="entry name" value="Zn-ADH-like_protein"/>
</dbReference>
<dbReference type="Gene3D" id="3.90.180.10">
    <property type="entry name" value="Medium-chain alcohol dehydrogenases, catalytic domain"/>
    <property type="match status" value="1"/>
</dbReference>
<dbReference type="InterPro" id="IPR020843">
    <property type="entry name" value="ER"/>
</dbReference>
<evidence type="ECO:0000259" key="1">
    <source>
        <dbReference type="SMART" id="SM00829"/>
    </source>
</evidence>
<dbReference type="SUPFAM" id="SSF51735">
    <property type="entry name" value="NAD(P)-binding Rossmann-fold domains"/>
    <property type="match status" value="1"/>
</dbReference>
<dbReference type="InterPro" id="IPR011032">
    <property type="entry name" value="GroES-like_sf"/>
</dbReference>
<accession>A0ABW9KLS8</accession>
<dbReference type="InterPro" id="IPR036291">
    <property type="entry name" value="NAD(P)-bd_dom_sf"/>
</dbReference>
<organism evidence="2 3">
    <name type="scientific">Terriglobus aquaticus</name>
    <dbReference type="NCBI Taxonomy" id="940139"/>
    <lineage>
        <taxon>Bacteria</taxon>
        <taxon>Pseudomonadati</taxon>
        <taxon>Acidobacteriota</taxon>
        <taxon>Terriglobia</taxon>
        <taxon>Terriglobales</taxon>
        <taxon>Acidobacteriaceae</taxon>
        <taxon>Terriglobus</taxon>
    </lineage>
</organism>
<dbReference type="InterPro" id="IPR013149">
    <property type="entry name" value="ADH-like_C"/>
</dbReference>